<dbReference type="PANTHER" id="PTHR47706:SF11">
    <property type="entry name" value="ISOFLAVONE REDUCTASE FAMILY PROTEIN (AFU_ORTHOLOGUE AFUA_1G12510)"/>
    <property type="match status" value="1"/>
</dbReference>
<dbReference type="PANTHER" id="PTHR47706">
    <property type="entry name" value="NMRA-LIKE FAMILY PROTEIN"/>
    <property type="match status" value="1"/>
</dbReference>
<gene>
    <name evidence="4" type="ORF">AC578_8481</name>
</gene>
<protein>
    <recommendedName>
        <fullName evidence="3">NmrA-like domain-containing protein</fullName>
    </recommendedName>
</protein>
<dbReference type="Gene3D" id="3.40.50.720">
    <property type="entry name" value="NAD(P)-binding Rossmann-like Domain"/>
    <property type="match status" value="1"/>
</dbReference>
<dbReference type="AlphaFoldDB" id="A0A139HW85"/>
<dbReference type="InterPro" id="IPR036291">
    <property type="entry name" value="NAD(P)-bd_dom_sf"/>
</dbReference>
<dbReference type="InterPro" id="IPR045312">
    <property type="entry name" value="PCBER-like"/>
</dbReference>
<evidence type="ECO:0000259" key="3">
    <source>
        <dbReference type="Pfam" id="PF05368"/>
    </source>
</evidence>
<name>A0A139HW85_9PEZI</name>
<accession>A0A139HW85</accession>
<comment type="caution">
    <text evidence="4">The sequence shown here is derived from an EMBL/GenBank/DDBJ whole genome shotgun (WGS) entry which is preliminary data.</text>
</comment>
<keyword evidence="5" id="KW-1185">Reference proteome</keyword>
<dbReference type="EMBL" id="LFZN01000005">
    <property type="protein sequence ID" value="KXT06734.1"/>
    <property type="molecule type" value="Genomic_DNA"/>
</dbReference>
<dbReference type="GO" id="GO:0016491">
    <property type="term" value="F:oxidoreductase activity"/>
    <property type="evidence" value="ECO:0007669"/>
    <property type="project" value="UniProtKB-KW"/>
</dbReference>
<proteinExistence type="predicted"/>
<dbReference type="CDD" id="cd05259">
    <property type="entry name" value="PCBER_SDR_a"/>
    <property type="match status" value="1"/>
</dbReference>
<sequence length="327" mass="36263">MAASTKNILIFGATGLIGSHITNAILKRKEKFNKIAIFTSPNTIWTKSDEIDALKAQGVEVIAGDVTSASDVQEAYNGYDTVVSCVGRPVIQNQLKLIEWADQHPDVKRFFPSEYGTDIEYWPSSAEEKPHQQKLKVRALLKTVKNLEYTYVVTGPYGDADPLLYLCAKKPEDEAEGTFDVKRKRAVLLGSGDDKISLSTMRDVGKFVVAALLHPEQAKNKALRVSSFTTTPNELLAEFEKQTGGQKWSVSYTSLEELKKLEDEAWAKGSPKAGTLTLRRIWTSGGTLYEKRDNQLIGMDEGIDDLQSTVRQAIEVQEKMIADGTLN</sequence>
<dbReference type="SUPFAM" id="SSF51735">
    <property type="entry name" value="NAD(P)-binding Rossmann-fold domains"/>
    <property type="match status" value="1"/>
</dbReference>
<dbReference type="Pfam" id="PF05368">
    <property type="entry name" value="NmrA"/>
    <property type="match status" value="1"/>
</dbReference>
<evidence type="ECO:0000256" key="2">
    <source>
        <dbReference type="ARBA" id="ARBA00023002"/>
    </source>
</evidence>
<dbReference type="Gene3D" id="3.90.25.10">
    <property type="entry name" value="UDP-galactose 4-epimerase, domain 1"/>
    <property type="match status" value="1"/>
</dbReference>
<dbReference type="InterPro" id="IPR008030">
    <property type="entry name" value="NmrA-like"/>
</dbReference>
<dbReference type="OrthoDB" id="419598at2759"/>
<reference evidence="4 5" key="1">
    <citation type="submission" date="2015-07" db="EMBL/GenBank/DDBJ databases">
        <title>Comparative genomics of the Sigatoka disease complex on banana suggests a link between parallel evolutionary changes in Pseudocercospora fijiensis and Pseudocercospora eumusae and increased virulence on the banana host.</title>
        <authorList>
            <person name="Chang T.-C."/>
            <person name="Salvucci A."/>
            <person name="Crous P.W."/>
            <person name="Stergiopoulos I."/>
        </authorList>
    </citation>
    <scope>NUCLEOTIDE SEQUENCE [LARGE SCALE GENOMIC DNA]</scope>
    <source>
        <strain evidence="4 5">CBS 114824</strain>
    </source>
</reference>
<keyword evidence="2" id="KW-0560">Oxidoreductase</keyword>
<feature type="domain" description="NmrA-like" evidence="3">
    <location>
        <begin position="5"/>
        <end position="246"/>
    </location>
</feature>
<dbReference type="InterPro" id="IPR051609">
    <property type="entry name" value="NmrA/Isoflavone_reductase-like"/>
</dbReference>
<dbReference type="Proteomes" id="UP000070133">
    <property type="component" value="Unassembled WGS sequence"/>
</dbReference>
<keyword evidence="1" id="KW-0521">NADP</keyword>
<evidence type="ECO:0000313" key="4">
    <source>
        <dbReference type="EMBL" id="KXT06734.1"/>
    </source>
</evidence>
<organism evidence="4 5">
    <name type="scientific">Pseudocercospora eumusae</name>
    <dbReference type="NCBI Taxonomy" id="321146"/>
    <lineage>
        <taxon>Eukaryota</taxon>
        <taxon>Fungi</taxon>
        <taxon>Dikarya</taxon>
        <taxon>Ascomycota</taxon>
        <taxon>Pezizomycotina</taxon>
        <taxon>Dothideomycetes</taxon>
        <taxon>Dothideomycetidae</taxon>
        <taxon>Mycosphaerellales</taxon>
        <taxon>Mycosphaerellaceae</taxon>
        <taxon>Pseudocercospora</taxon>
    </lineage>
</organism>
<evidence type="ECO:0000256" key="1">
    <source>
        <dbReference type="ARBA" id="ARBA00022857"/>
    </source>
</evidence>
<dbReference type="STRING" id="321146.A0A139HW85"/>
<evidence type="ECO:0000313" key="5">
    <source>
        <dbReference type="Proteomes" id="UP000070133"/>
    </source>
</evidence>